<evidence type="ECO:0000259" key="1">
    <source>
        <dbReference type="PROSITE" id="PS51192"/>
    </source>
</evidence>
<sequence>MSCNNKNQFFRDYDVHNVLKRSGYKSKTIGEDGVGKPNEWFNVTVDTAKEAIQAVKEGKVSLIPKESDFGEFQINFRPEQKKAIKQTKDIFKKKNEMLWNAKMRFGKTLSSLQVIKESGYKKVLIMTHRPVVSDGWFEDFKKIFTDGSYTYATKNQGESIENLVETDEPFIYFASIQDLRGSDWAGGKQGEKNQSFLEIEWDFLIIDEAHEGNETELANSVKEKIRRENTKVLELSGTPFNLFDKYDEEDIFTWDYTMEQEAKESWAIAHPNEPNPYEGLPKVSMYTFEIPDKFNYFDEKKAFNFREFFRVKEDNETELLHHEDVCKFLDYITANNAKTNFPFSKQKFRENLRHTLWLMPGVKEANAFEKALSTHPVFKEYKIANVVKTGDSEYASESDLELVRNVIGDNPAQTKTITLTVRKLTTGVNVPEWTGVFFLSNTESPTSYLQAAFRAQTPFNHAELGVKKNCYIFDFAPDRALKIMSESVGLTSKKGKINSTEQKIKLENMLNFLPILGQYGNTMKEFSVDRMLTALKKAYAEKAVRTGFEDTSLYNDNLLMLEQADLTKFEDLKKIVGSSKPTKANDFIISENGLNDEEYEKAAKGEYKKKSERTPKEQEAIDKIKKIRKQRNTMISILRGVSIRIPMMIYGMDIDIKENITVSKFVSMVDEESWTEFMPKGLTKNKFNEFTKYYDGEVFVEAGRIIRQKVKSYDDLDVIYRTEKIAELFGSFKNPDKETVLTPWRIVNMHLISTIGGLSFFDNNFQNTTIDGKPVIHWTEKYNTASIYTSDTKFLDMNTKTGLYPLFVATSLYAKLFESLNNQKAGKISVEEQINLWKQVLEENIYAIAKTPMAKTITQRTLYGYKEYSTNIEFIESLTKELKESVNHGVIKIEEAFGEVKFDVICSNPPYQEMDGGAQASASPIYQNFVRAGKELNPRYMTQITPSRWYVGGKGLDDYRDEMLNDPHIRELHDWLTPDDIFPRTNIRGGICYFLWDREYDNNKDLTDVITYENNRIVNKAKRSMKIENVDVFIRDSKAIGILMKITELNNKEDNESWLSSHISPRKPFGFDGNFVKNKKFHIDTVGLKDPIKCYGKGVVGYVERNEILLRTEEIDVWKVYTAYANNIGTELNDDNLNSFVGEPNSVCTETYITIGTDFEFNEESAFNMTKYLKTKFVRYLHSLSKGSQHATAKTYRFVSIQDFTNTSDIDWYKSIAEIDDQLFKKYDLDSSEVDHINSKIKSM</sequence>
<reference evidence="3" key="1">
    <citation type="submission" date="2018-04" db="EMBL/GenBank/DDBJ databases">
        <authorList>
            <person name="Illikoud N."/>
        </authorList>
    </citation>
    <scope>NUCLEOTIDE SEQUENCE [LARGE SCALE GENOMIC DNA]</scope>
</reference>
<dbReference type="Pfam" id="PF07669">
    <property type="entry name" value="Eco57I"/>
    <property type="match status" value="1"/>
</dbReference>
<organism evidence="2 3">
    <name type="scientific">Brochothrix thermosphacta</name>
    <name type="common">Microbacterium thermosphactum</name>
    <dbReference type="NCBI Taxonomy" id="2756"/>
    <lineage>
        <taxon>Bacteria</taxon>
        <taxon>Bacillati</taxon>
        <taxon>Bacillota</taxon>
        <taxon>Bacilli</taxon>
        <taxon>Bacillales</taxon>
        <taxon>Listeriaceae</taxon>
        <taxon>Brochothrix</taxon>
    </lineage>
</organism>
<dbReference type="GO" id="GO:0006304">
    <property type="term" value="P:DNA modification"/>
    <property type="evidence" value="ECO:0007669"/>
    <property type="project" value="InterPro"/>
</dbReference>
<protein>
    <submittedName>
        <fullName evidence="2">Restriction endonuclease</fullName>
    </submittedName>
</protein>
<dbReference type="Pfam" id="PF04851">
    <property type="entry name" value="ResIII"/>
    <property type="match status" value="1"/>
</dbReference>
<dbReference type="InterPro" id="IPR014001">
    <property type="entry name" value="Helicase_ATP-bd"/>
</dbReference>
<dbReference type="EMBL" id="OUNC01000004">
    <property type="protein sequence ID" value="SPP26876.1"/>
    <property type="molecule type" value="Genomic_DNA"/>
</dbReference>
<dbReference type="SMART" id="SM00487">
    <property type="entry name" value="DEXDc"/>
    <property type="match status" value="1"/>
</dbReference>
<evidence type="ECO:0000313" key="2">
    <source>
        <dbReference type="EMBL" id="SPP26876.1"/>
    </source>
</evidence>
<dbReference type="RefSeq" id="WP_120487367.1">
    <property type="nucleotide sequence ID" value="NZ_CBCPKC010000001.1"/>
</dbReference>
<keyword evidence="2" id="KW-0540">Nuclease</keyword>
<dbReference type="InterPro" id="IPR050742">
    <property type="entry name" value="Helicase_Restrict-Modif_Enz"/>
</dbReference>
<proteinExistence type="predicted"/>
<dbReference type="REBASE" id="279043">
    <property type="entry name" value="Bth13ORF120012P"/>
</dbReference>
<dbReference type="PROSITE" id="PS51192">
    <property type="entry name" value="HELICASE_ATP_BIND_1"/>
    <property type="match status" value="1"/>
</dbReference>
<dbReference type="GO" id="GO:0005829">
    <property type="term" value="C:cytosol"/>
    <property type="evidence" value="ECO:0007669"/>
    <property type="project" value="TreeGrafter"/>
</dbReference>
<evidence type="ECO:0000313" key="3">
    <source>
        <dbReference type="Proteomes" id="UP000270190"/>
    </source>
</evidence>
<dbReference type="Gene3D" id="3.40.50.150">
    <property type="entry name" value="Vaccinia Virus protein VP39"/>
    <property type="match status" value="1"/>
</dbReference>
<dbReference type="PANTHER" id="PTHR47396:SF1">
    <property type="entry name" value="ATP-DEPENDENT HELICASE IRC3-RELATED"/>
    <property type="match status" value="1"/>
</dbReference>
<feature type="domain" description="Helicase ATP-binding" evidence="1">
    <location>
        <begin position="88"/>
        <end position="257"/>
    </location>
</feature>
<dbReference type="SUPFAM" id="SSF53335">
    <property type="entry name" value="S-adenosyl-L-methionine-dependent methyltransferases"/>
    <property type="match status" value="1"/>
</dbReference>
<dbReference type="InterPro" id="IPR006935">
    <property type="entry name" value="Helicase/UvrB_N"/>
</dbReference>
<dbReference type="GO" id="GO:0016787">
    <property type="term" value="F:hydrolase activity"/>
    <property type="evidence" value="ECO:0007669"/>
    <property type="project" value="InterPro"/>
</dbReference>
<dbReference type="GO" id="GO:0003677">
    <property type="term" value="F:DNA binding"/>
    <property type="evidence" value="ECO:0007669"/>
    <property type="project" value="InterPro"/>
</dbReference>
<dbReference type="PANTHER" id="PTHR47396">
    <property type="entry name" value="TYPE I RESTRICTION ENZYME ECOKI R PROTEIN"/>
    <property type="match status" value="1"/>
</dbReference>
<dbReference type="Gene3D" id="3.40.50.300">
    <property type="entry name" value="P-loop containing nucleotide triphosphate hydrolases"/>
    <property type="match status" value="2"/>
</dbReference>
<keyword evidence="2" id="KW-0255">Endonuclease</keyword>
<keyword evidence="2" id="KW-0378">Hydrolase</keyword>
<dbReference type="SUPFAM" id="SSF52540">
    <property type="entry name" value="P-loop containing nucleoside triphosphate hydrolases"/>
    <property type="match status" value="1"/>
</dbReference>
<dbReference type="Proteomes" id="UP000270190">
    <property type="component" value="Unassembled WGS sequence"/>
</dbReference>
<gene>
    <name evidence="2" type="ORF">BTBSAS_120012</name>
</gene>
<dbReference type="InterPro" id="IPR011639">
    <property type="entry name" value="MethylTrfase_TaqI-like_dom"/>
</dbReference>
<dbReference type="GO" id="GO:0009007">
    <property type="term" value="F:site-specific DNA-methyltransferase (adenine-specific) activity"/>
    <property type="evidence" value="ECO:0007669"/>
    <property type="project" value="UniProtKB-EC"/>
</dbReference>
<dbReference type="AlphaFoldDB" id="A0A2X0QE30"/>
<name>A0A2X0QE30_BROTH</name>
<accession>A0A2X0QE30</accession>
<dbReference type="GO" id="GO:0005524">
    <property type="term" value="F:ATP binding"/>
    <property type="evidence" value="ECO:0007669"/>
    <property type="project" value="InterPro"/>
</dbReference>
<dbReference type="GO" id="GO:0004519">
    <property type="term" value="F:endonuclease activity"/>
    <property type="evidence" value="ECO:0007669"/>
    <property type="project" value="UniProtKB-KW"/>
</dbReference>
<dbReference type="InterPro" id="IPR029063">
    <property type="entry name" value="SAM-dependent_MTases_sf"/>
</dbReference>
<dbReference type="InterPro" id="IPR027417">
    <property type="entry name" value="P-loop_NTPase"/>
</dbReference>